<keyword evidence="3" id="KW-1185">Reference proteome</keyword>
<dbReference type="Pfam" id="PF04325">
    <property type="entry name" value="DUF465"/>
    <property type="match status" value="1"/>
</dbReference>
<reference evidence="3" key="1">
    <citation type="journal article" date="2019" name="Int. J. Syst. Evol. Microbiol.">
        <title>The Global Catalogue of Microorganisms (GCM) 10K type strain sequencing project: providing services to taxonomists for standard genome sequencing and annotation.</title>
        <authorList>
            <consortium name="The Broad Institute Genomics Platform"/>
            <consortium name="The Broad Institute Genome Sequencing Center for Infectious Disease"/>
            <person name="Wu L."/>
            <person name="Ma J."/>
        </authorList>
    </citation>
    <scope>NUCLEOTIDE SEQUENCE [LARGE SCALE GENOMIC DNA]</scope>
    <source>
        <strain evidence="3">KCTC 42182</strain>
    </source>
</reference>
<sequence length="71" mass="8226">MNYPGPIDTEELQRKLVDLRAEHRDLDDAIAALAEQPHLNLIQIQRMKKRKLSLKDQITKIENLLIPDIIA</sequence>
<dbReference type="EMBL" id="JBHRYJ010000001">
    <property type="protein sequence ID" value="MFC3674581.1"/>
    <property type="molecule type" value="Genomic_DNA"/>
</dbReference>
<name>A0ABV7VD76_9PROT</name>
<dbReference type="InterPro" id="IPR007420">
    <property type="entry name" value="DUF465"/>
</dbReference>
<evidence type="ECO:0000313" key="3">
    <source>
        <dbReference type="Proteomes" id="UP001595711"/>
    </source>
</evidence>
<evidence type="ECO:0000313" key="2">
    <source>
        <dbReference type="EMBL" id="MFC3674581.1"/>
    </source>
</evidence>
<proteinExistence type="predicted"/>
<accession>A0ABV7VD76</accession>
<feature type="coiled-coil region" evidence="1">
    <location>
        <begin position="9"/>
        <end position="64"/>
    </location>
</feature>
<gene>
    <name evidence="2" type="ORF">ACFOOQ_03440</name>
</gene>
<evidence type="ECO:0000256" key="1">
    <source>
        <dbReference type="SAM" id="Coils"/>
    </source>
</evidence>
<protein>
    <submittedName>
        <fullName evidence="2">YdcH family protein</fullName>
    </submittedName>
</protein>
<keyword evidence="1" id="KW-0175">Coiled coil</keyword>
<organism evidence="2 3">
    <name type="scientific">Ferrovibrio xuzhouensis</name>
    <dbReference type="NCBI Taxonomy" id="1576914"/>
    <lineage>
        <taxon>Bacteria</taxon>
        <taxon>Pseudomonadati</taxon>
        <taxon>Pseudomonadota</taxon>
        <taxon>Alphaproteobacteria</taxon>
        <taxon>Rhodospirillales</taxon>
        <taxon>Rhodospirillaceae</taxon>
        <taxon>Ferrovibrio</taxon>
    </lineage>
</organism>
<dbReference type="RefSeq" id="WP_379721815.1">
    <property type="nucleotide sequence ID" value="NZ_JBHRYJ010000001.1"/>
</dbReference>
<dbReference type="InterPro" id="IPR038444">
    <property type="entry name" value="DUF465_sf"/>
</dbReference>
<comment type="caution">
    <text evidence="2">The sequence shown here is derived from an EMBL/GenBank/DDBJ whole genome shotgun (WGS) entry which is preliminary data.</text>
</comment>
<dbReference type="Gene3D" id="6.10.280.50">
    <property type="match status" value="1"/>
</dbReference>
<dbReference type="Proteomes" id="UP001595711">
    <property type="component" value="Unassembled WGS sequence"/>
</dbReference>